<dbReference type="EMBL" id="CP014578">
    <property type="protein sequence ID" value="ANB72811.1"/>
    <property type="molecule type" value="Genomic_DNA"/>
</dbReference>
<dbReference type="AlphaFoldDB" id="A0A160FKC3"/>
<organism evidence="1 2">
    <name type="scientific">Paraburkholderia phytofirmans OLGA172</name>
    <dbReference type="NCBI Taxonomy" id="1417228"/>
    <lineage>
        <taxon>Bacteria</taxon>
        <taxon>Pseudomonadati</taxon>
        <taxon>Pseudomonadota</taxon>
        <taxon>Betaproteobacteria</taxon>
        <taxon>Burkholderiales</taxon>
        <taxon>Burkholderiaceae</taxon>
        <taxon>Paraburkholderia</taxon>
    </lineage>
</organism>
<evidence type="ECO:0000313" key="2">
    <source>
        <dbReference type="Proteomes" id="UP000076852"/>
    </source>
</evidence>
<keyword evidence="2" id="KW-1185">Reference proteome</keyword>
<protein>
    <submittedName>
        <fullName evidence="1">Uncharacterized protein</fullName>
    </submittedName>
</protein>
<accession>A0A160FKC3</accession>
<reference evidence="1 2" key="1">
    <citation type="journal article" date="2016" name="Gene">
        <title>PacBio SMRT assembly of a complex multi-replicon genome reveals chlorocatechol degradative operon in a region of genome plasticity.</title>
        <authorList>
            <person name="Ricker N."/>
            <person name="Shen S.Y."/>
            <person name="Goordial J."/>
            <person name="Jin S."/>
            <person name="Fulthorpe R.R."/>
        </authorList>
    </citation>
    <scope>NUCLEOTIDE SEQUENCE [LARGE SCALE GENOMIC DNA]</scope>
    <source>
        <strain evidence="1 2">OLGA172</strain>
    </source>
</reference>
<dbReference type="KEGG" id="buz:AYM40_10865"/>
<name>A0A160FKC3_9BURK</name>
<gene>
    <name evidence="1" type="ORF">AYM40_10865</name>
</gene>
<evidence type="ECO:0000313" key="1">
    <source>
        <dbReference type="EMBL" id="ANB72811.1"/>
    </source>
</evidence>
<proteinExistence type="predicted"/>
<dbReference type="Proteomes" id="UP000076852">
    <property type="component" value="Chromosome 1"/>
</dbReference>
<sequence>MHFHVLLAYFSPAGKRAGAADGQHLTGIEAHGPRKRTRRFFMLFAFLSAPRERGRAACF</sequence>